<sequence length="249" mass="28661">MELCEQAQVFLEHGDDCHFDHTKIILRRADNEYFYAKTSLRIPQSSRIDVDQLETIPIPANHIWPLADPTFTRAPEPLPSTCYLKRPSFLYYDETANEQDYGRQILTEVEACEVLKLHPHPNVAQYMGCIVEAGRIRGLCFPKYCTTLSQMLKERSYFDRSRFLREIEAGVRHMHDLGLVHNDLNPSNIMMDGDNAVIIDFDSCKKEGDKLGTKIGTHGWTLDDVEYARRENDFYSLSLIAAALKRDNS</sequence>
<keyword evidence="1" id="KW-0808">Transferase</keyword>
<comment type="caution">
    <text evidence="6">The sequence shown here is derived from an EMBL/GenBank/DDBJ whole genome shotgun (WGS) entry which is preliminary data.</text>
</comment>
<evidence type="ECO:0000259" key="5">
    <source>
        <dbReference type="PROSITE" id="PS50011"/>
    </source>
</evidence>
<evidence type="ECO:0000256" key="1">
    <source>
        <dbReference type="ARBA" id="ARBA00022679"/>
    </source>
</evidence>
<reference evidence="6" key="1">
    <citation type="submission" date="2020-01" db="EMBL/GenBank/DDBJ databases">
        <authorList>
            <consortium name="DOE Joint Genome Institute"/>
            <person name="Haridas S."/>
            <person name="Albert R."/>
            <person name="Binder M."/>
            <person name="Bloem J."/>
            <person name="Labutti K."/>
            <person name="Salamov A."/>
            <person name="Andreopoulos B."/>
            <person name="Baker S.E."/>
            <person name="Barry K."/>
            <person name="Bills G."/>
            <person name="Bluhm B.H."/>
            <person name="Cannon C."/>
            <person name="Castanera R."/>
            <person name="Culley D.E."/>
            <person name="Daum C."/>
            <person name="Ezra D."/>
            <person name="Gonzalez J.B."/>
            <person name="Henrissat B."/>
            <person name="Kuo A."/>
            <person name="Liang C."/>
            <person name="Lipzen A."/>
            <person name="Lutzoni F."/>
            <person name="Magnuson J."/>
            <person name="Mondo S."/>
            <person name="Nolan M."/>
            <person name="Ohm R."/>
            <person name="Pangilinan J."/>
            <person name="Park H.-J."/>
            <person name="Ramirez L."/>
            <person name="Alfaro M."/>
            <person name="Sun H."/>
            <person name="Tritt A."/>
            <person name="Yoshinaga Y."/>
            <person name="Zwiers L.-H."/>
            <person name="Turgeon B.G."/>
            <person name="Goodwin S.B."/>
            <person name="Spatafora J.W."/>
            <person name="Crous P.W."/>
            <person name="Grigoriev I.V."/>
        </authorList>
    </citation>
    <scope>NUCLEOTIDE SEQUENCE</scope>
    <source>
        <strain evidence="6">CBS 394.84</strain>
    </source>
</reference>
<dbReference type="GO" id="GO:0005524">
    <property type="term" value="F:ATP binding"/>
    <property type="evidence" value="ECO:0007669"/>
    <property type="project" value="UniProtKB-KW"/>
</dbReference>
<dbReference type="InterPro" id="IPR000719">
    <property type="entry name" value="Prot_kinase_dom"/>
</dbReference>
<evidence type="ECO:0000256" key="4">
    <source>
        <dbReference type="ARBA" id="ARBA00022840"/>
    </source>
</evidence>
<dbReference type="PANTHER" id="PTHR11042">
    <property type="entry name" value="EUKARYOTIC TRANSLATION INITIATION FACTOR 2-ALPHA KINASE EIF2-ALPHA KINASE -RELATED"/>
    <property type="match status" value="1"/>
</dbReference>
<evidence type="ECO:0000256" key="2">
    <source>
        <dbReference type="ARBA" id="ARBA00022741"/>
    </source>
</evidence>
<evidence type="ECO:0000313" key="6">
    <source>
        <dbReference type="EMBL" id="KAF1841497.1"/>
    </source>
</evidence>
<dbReference type="GO" id="GO:0004672">
    <property type="term" value="F:protein kinase activity"/>
    <property type="evidence" value="ECO:0007669"/>
    <property type="project" value="InterPro"/>
</dbReference>
<keyword evidence="3" id="KW-0418">Kinase</keyword>
<proteinExistence type="predicted"/>
<gene>
    <name evidence="6" type="ORF">K460DRAFT_168453</name>
</gene>
<dbReference type="InterPro" id="IPR050339">
    <property type="entry name" value="CC_SR_Kinase"/>
</dbReference>
<dbReference type="RefSeq" id="XP_040784060.1">
    <property type="nucleotide sequence ID" value="XM_040926933.1"/>
</dbReference>
<dbReference type="AlphaFoldDB" id="A0A9P4G9S6"/>
<keyword evidence="4" id="KW-0067">ATP-binding</keyword>
<accession>A0A9P4G9S6</accession>
<keyword evidence="2" id="KW-0547">Nucleotide-binding</keyword>
<dbReference type="SMART" id="SM00220">
    <property type="entry name" value="S_TKc"/>
    <property type="match status" value="1"/>
</dbReference>
<dbReference type="SUPFAM" id="SSF56112">
    <property type="entry name" value="Protein kinase-like (PK-like)"/>
    <property type="match status" value="1"/>
</dbReference>
<evidence type="ECO:0000256" key="3">
    <source>
        <dbReference type="ARBA" id="ARBA00022777"/>
    </source>
</evidence>
<feature type="domain" description="Protein kinase" evidence="5">
    <location>
        <begin position="19"/>
        <end position="249"/>
    </location>
</feature>
<dbReference type="InterPro" id="IPR011009">
    <property type="entry name" value="Kinase-like_dom_sf"/>
</dbReference>
<organism evidence="6 7">
    <name type="scientific">Cucurbitaria berberidis CBS 394.84</name>
    <dbReference type="NCBI Taxonomy" id="1168544"/>
    <lineage>
        <taxon>Eukaryota</taxon>
        <taxon>Fungi</taxon>
        <taxon>Dikarya</taxon>
        <taxon>Ascomycota</taxon>
        <taxon>Pezizomycotina</taxon>
        <taxon>Dothideomycetes</taxon>
        <taxon>Pleosporomycetidae</taxon>
        <taxon>Pleosporales</taxon>
        <taxon>Pleosporineae</taxon>
        <taxon>Cucurbitariaceae</taxon>
        <taxon>Cucurbitaria</taxon>
    </lineage>
</organism>
<name>A0A9P4G9S6_9PLEO</name>
<dbReference type="Proteomes" id="UP000800039">
    <property type="component" value="Unassembled WGS sequence"/>
</dbReference>
<dbReference type="GO" id="GO:0005737">
    <property type="term" value="C:cytoplasm"/>
    <property type="evidence" value="ECO:0007669"/>
    <property type="project" value="TreeGrafter"/>
</dbReference>
<dbReference type="OrthoDB" id="4062651at2759"/>
<dbReference type="Pfam" id="PF00069">
    <property type="entry name" value="Pkinase"/>
    <property type="match status" value="1"/>
</dbReference>
<evidence type="ECO:0000313" key="7">
    <source>
        <dbReference type="Proteomes" id="UP000800039"/>
    </source>
</evidence>
<dbReference type="GO" id="GO:0005634">
    <property type="term" value="C:nucleus"/>
    <property type="evidence" value="ECO:0007669"/>
    <property type="project" value="TreeGrafter"/>
</dbReference>
<dbReference type="Gene3D" id="1.10.510.10">
    <property type="entry name" value="Transferase(Phosphotransferase) domain 1"/>
    <property type="match status" value="1"/>
</dbReference>
<dbReference type="EMBL" id="ML976618">
    <property type="protein sequence ID" value="KAF1841497.1"/>
    <property type="molecule type" value="Genomic_DNA"/>
</dbReference>
<dbReference type="GeneID" id="63844185"/>
<dbReference type="PROSITE" id="PS50011">
    <property type="entry name" value="PROTEIN_KINASE_DOM"/>
    <property type="match status" value="1"/>
</dbReference>
<protein>
    <recommendedName>
        <fullName evidence="5">Protein kinase domain-containing protein</fullName>
    </recommendedName>
</protein>
<keyword evidence="7" id="KW-1185">Reference proteome</keyword>